<sequence length="549" mass="63432">MYICVEGCAHGDLENIYHIIEKHENQMGKKIDLLICCGDFQATRNLEDLACMAVPQKYLEMGSFYKYYSGQLIAPVLTIFIGGNHEASNHLQELAYGGWVAPNIYYLGYAGVIKVNGIRIGGISGIYRDYLYSKGHFEFPPYDESSIRSVYAVRNLEVFRLKQMTSSKIDIMLSHDWPQKIWEHGNRDKKFGFVEGLLRLKPAFKSDMDSGKLGSPPCMELLKVLKPRYWFAAHMHCRFDALVQHNETENTIFVALDKCLPHRNYLEFLEYGETVERDENDQPIIELQYDEEWLTILSLTNKFLNCSSSFTKLPQELNANQSFDNGSSLQKQRWNYTPSQDEIQAVVKRLNNDLTIKQSFMQTKNAFNPEWDKTDFRNLKQPEEICQNYQTKEFCDRLNIDDPLYVSATLKNVKVISIDYNKSNDDAFKDYNDELEKTASNEVQVSQSKKVNPLRLPKPLNEEEIDLDDLDDCDDNEIDCKNSESLSDSVLIQTAETTLVAQTEETHQKLSRPLDDKEEESRENAVKQLTSANKKFKRRNQDIYAVSDD</sequence>
<evidence type="ECO:0000256" key="13">
    <source>
        <dbReference type="ARBA" id="ARBA00058627"/>
    </source>
</evidence>
<evidence type="ECO:0000256" key="11">
    <source>
        <dbReference type="ARBA" id="ARBA00023211"/>
    </source>
</evidence>
<evidence type="ECO:0000259" key="15">
    <source>
        <dbReference type="SMART" id="SM01124"/>
    </source>
</evidence>
<dbReference type="SMART" id="SM01124">
    <property type="entry name" value="DBR1"/>
    <property type="match status" value="1"/>
</dbReference>
<evidence type="ECO:0000256" key="6">
    <source>
        <dbReference type="ARBA" id="ARBA00022664"/>
    </source>
</evidence>
<keyword evidence="8" id="KW-0378">Hydrolase</keyword>
<evidence type="ECO:0000256" key="5">
    <source>
        <dbReference type="ARBA" id="ARBA00006045"/>
    </source>
</evidence>
<accession>A0A9J6C4V4</accession>
<comment type="function">
    <text evidence="13">Cleaves the 2'-5' phosphodiester linkage at the branch point of lariat intron pre-mRNAs after splicing and converts them into linear molecules that are subsequently degraded. It thereby facilitates ribonucleotide turnover.</text>
</comment>
<dbReference type="InterPro" id="IPR004843">
    <property type="entry name" value="Calcineurin-like_PHP"/>
</dbReference>
<feature type="compositionally biased region" description="Basic and acidic residues" evidence="14">
    <location>
        <begin position="504"/>
        <end position="525"/>
    </location>
</feature>
<comment type="subcellular location">
    <subcellularLocation>
        <location evidence="4">Nucleus</location>
    </subcellularLocation>
</comment>
<keyword evidence="11" id="KW-0464">Manganese</keyword>
<keyword evidence="12" id="KW-0539">Nucleus</keyword>
<evidence type="ECO:0000256" key="9">
    <source>
        <dbReference type="ARBA" id="ARBA00022833"/>
    </source>
</evidence>
<evidence type="ECO:0000256" key="2">
    <source>
        <dbReference type="ARBA" id="ARBA00001947"/>
    </source>
</evidence>
<keyword evidence="7" id="KW-0479">Metal-binding</keyword>
<keyword evidence="6" id="KW-0507">mRNA processing</keyword>
<organism evidence="16 17">
    <name type="scientific">Polypedilum vanderplanki</name>
    <name type="common">Sleeping chironomid midge</name>
    <dbReference type="NCBI Taxonomy" id="319348"/>
    <lineage>
        <taxon>Eukaryota</taxon>
        <taxon>Metazoa</taxon>
        <taxon>Ecdysozoa</taxon>
        <taxon>Arthropoda</taxon>
        <taxon>Hexapoda</taxon>
        <taxon>Insecta</taxon>
        <taxon>Pterygota</taxon>
        <taxon>Neoptera</taxon>
        <taxon>Endopterygota</taxon>
        <taxon>Diptera</taxon>
        <taxon>Nematocera</taxon>
        <taxon>Chironomoidea</taxon>
        <taxon>Chironomidae</taxon>
        <taxon>Chironominae</taxon>
        <taxon>Polypedilum</taxon>
        <taxon>Polypedilum</taxon>
    </lineage>
</organism>
<evidence type="ECO:0000256" key="3">
    <source>
        <dbReference type="ARBA" id="ARBA00001954"/>
    </source>
</evidence>
<evidence type="ECO:0000313" key="17">
    <source>
        <dbReference type="Proteomes" id="UP001107558"/>
    </source>
</evidence>
<keyword evidence="10" id="KW-0408">Iron</keyword>
<comment type="caution">
    <text evidence="16">The sequence shown here is derived from an EMBL/GenBank/DDBJ whole genome shotgun (WGS) entry which is preliminary data.</text>
</comment>
<dbReference type="Gene3D" id="3.60.21.10">
    <property type="match status" value="1"/>
</dbReference>
<dbReference type="Pfam" id="PF00149">
    <property type="entry name" value="Metallophos"/>
    <property type="match status" value="1"/>
</dbReference>
<dbReference type="CDD" id="cd00844">
    <property type="entry name" value="MPP_Dbr1_N"/>
    <property type="match status" value="1"/>
</dbReference>
<keyword evidence="9" id="KW-0862">Zinc</keyword>
<comment type="cofactor">
    <cofactor evidence="1">
        <name>Mn(2+)</name>
        <dbReference type="ChEBI" id="CHEBI:29035"/>
    </cofactor>
</comment>
<evidence type="ECO:0000256" key="10">
    <source>
        <dbReference type="ARBA" id="ARBA00023004"/>
    </source>
</evidence>
<gene>
    <name evidence="16" type="ORF">PVAND_006834</name>
</gene>
<dbReference type="SUPFAM" id="SSF56300">
    <property type="entry name" value="Metallo-dependent phosphatases"/>
    <property type="match status" value="1"/>
</dbReference>
<dbReference type="GO" id="GO:0008419">
    <property type="term" value="F:RNA lariat debranching enzyme activity"/>
    <property type="evidence" value="ECO:0007669"/>
    <property type="project" value="UniProtKB-ARBA"/>
</dbReference>
<dbReference type="EMBL" id="JADBJN010000002">
    <property type="protein sequence ID" value="KAG5677050.1"/>
    <property type="molecule type" value="Genomic_DNA"/>
</dbReference>
<dbReference type="Proteomes" id="UP001107558">
    <property type="component" value="Chromosome 2"/>
</dbReference>
<evidence type="ECO:0000256" key="8">
    <source>
        <dbReference type="ARBA" id="ARBA00022801"/>
    </source>
</evidence>
<dbReference type="GO" id="GO:0046872">
    <property type="term" value="F:metal ion binding"/>
    <property type="evidence" value="ECO:0007669"/>
    <property type="project" value="UniProtKB-KW"/>
</dbReference>
<dbReference type="InterPro" id="IPR007708">
    <property type="entry name" value="DBR1_C"/>
</dbReference>
<protein>
    <recommendedName>
        <fullName evidence="15">Lariat debranching enzyme C-terminal domain-containing protein</fullName>
    </recommendedName>
</protein>
<keyword evidence="17" id="KW-1185">Reference proteome</keyword>
<evidence type="ECO:0000256" key="12">
    <source>
        <dbReference type="ARBA" id="ARBA00023242"/>
    </source>
</evidence>
<dbReference type="PANTHER" id="PTHR12849">
    <property type="entry name" value="RNA LARIAT DEBRANCHING ENZYME"/>
    <property type="match status" value="1"/>
</dbReference>
<dbReference type="Pfam" id="PF05011">
    <property type="entry name" value="DBR1"/>
    <property type="match status" value="1"/>
</dbReference>
<dbReference type="InterPro" id="IPR041816">
    <property type="entry name" value="Dbr1_N"/>
</dbReference>
<comment type="cofactor">
    <cofactor evidence="2">
        <name>Zn(2+)</name>
        <dbReference type="ChEBI" id="CHEBI:29105"/>
    </cofactor>
</comment>
<dbReference type="GO" id="GO:0005634">
    <property type="term" value="C:nucleus"/>
    <property type="evidence" value="ECO:0007669"/>
    <property type="project" value="UniProtKB-SubCell"/>
</dbReference>
<feature type="domain" description="Lariat debranching enzyme C-terminal" evidence="15">
    <location>
        <begin position="243"/>
        <end position="404"/>
    </location>
</feature>
<dbReference type="AlphaFoldDB" id="A0A9J6C4V4"/>
<evidence type="ECO:0000256" key="4">
    <source>
        <dbReference type="ARBA" id="ARBA00004123"/>
    </source>
</evidence>
<name>A0A9J6C4V4_POLVA</name>
<feature type="region of interest" description="Disordered" evidence="14">
    <location>
        <begin position="502"/>
        <end position="533"/>
    </location>
</feature>
<dbReference type="GO" id="GO:0000398">
    <property type="term" value="P:mRNA splicing, via spliceosome"/>
    <property type="evidence" value="ECO:0007669"/>
    <property type="project" value="TreeGrafter"/>
</dbReference>
<proteinExistence type="inferred from homology"/>
<comment type="similarity">
    <text evidence="5">Belongs to the lariat debranching enzyme family.</text>
</comment>
<evidence type="ECO:0000256" key="14">
    <source>
        <dbReference type="SAM" id="MobiDB-lite"/>
    </source>
</evidence>
<reference evidence="16" key="1">
    <citation type="submission" date="2021-03" db="EMBL/GenBank/DDBJ databases">
        <title>Chromosome level genome of the anhydrobiotic midge Polypedilum vanderplanki.</title>
        <authorList>
            <person name="Yoshida Y."/>
            <person name="Kikawada T."/>
            <person name="Gusev O."/>
        </authorList>
    </citation>
    <scope>NUCLEOTIDE SEQUENCE</scope>
    <source>
        <strain evidence="16">NIAS01</strain>
        <tissue evidence="16">Whole body or cell culture</tissue>
    </source>
</reference>
<comment type="cofactor">
    <cofactor evidence="3">
        <name>Fe(2+)</name>
        <dbReference type="ChEBI" id="CHEBI:29033"/>
    </cofactor>
</comment>
<dbReference type="InterPro" id="IPR029052">
    <property type="entry name" value="Metallo-depent_PP-like"/>
</dbReference>
<evidence type="ECO:0000256" key="1">
    <source>
        <dbReference type="ARBA" id="ARBA00001936"/>
    </source>
</evidence>
<dbReference type="PANTHER" id="PTHR12849:SF0">
    <property type="entry name" value="LARIAT DEBRANCHING ENZYME"/>
    <property type="match status" value="1"/>
</dbReference>
<dbReference type="FunFam" id="3.60.21.10:FF:000035">
    <property type="entry name" value="Lariat debranching enzyme"/>
    <property type="match status" value="1"/>
</dbReference>
<dbReference type="OrthoDB" id="407609at2759"/>
<evidence type="ECO:0000256" key="7">
    <source>
        <dbReference type="ARBA" id="ARBA00022723"/>
    </source>
</evidence>
<evidence type="ECO:0000313" key="16">
    <source>
        <dbReference type="EMBL" id="KAG5677050.1"/>
    </source>
</evidence>